<keyword evidence="2" id="KW-1277">Toxin-antitoxin system</keyword>
<dbReference type="PANTHER" id="PTHR33755:SF7">
    <property type="entry name" value="TOXIN MODULE OF TOXIN-ANTITOXIN SYSTEM RELE_STBE FAMILY"/>
    <property type="match status" value="1"/>
</dbReference>
<dbReference type="EMBL" id="CP026100">
    <property type="protein sequence ID" value="AYV47130.1"/>
    <property type="molecule type" value="Genomic_DNA"/>
</dbReference>
<keyword evidence="6" id="KW-1185">Reference proteome</keyword>
<dbReference type="Proteomes" id="UP000234483">
    <property type="component" value="Unassembled WGS sequence"/>
</dbReference>
<dbReference type="InterPro" id="IPR051803">
    <property type="entry name" value="TA_system_RelE-like_toxin"/>
</dbReference>
<dbReference type="AlphaFoldDB" id="A0A2N5D4V2"/>
<proteinExistence type="inferred from homology"/>
<dbReference type="KEGG" id="cfh:C1707_13150"/>
<evidence type="ECO:0000313" key="3">
    <source>
        <dbReference type="EMBL" id="AYV47130.1"/>
    </source>
</evidence>
<protein>
    <submittedName>
        <fullName evidence="4">Type II toxin-antitoxin system RelE/ParE family toxin</fullName>
    </submittedName>
</protein>
<organism evidence="4 5">
    <name type="scientific">Caulobacter flavus</name>
    <dbReference type="NCBI Taxonomy" id="1679497"/>
    <lineage>
        <taxon>Bacteria</taxon>
        <taxon>Pseudomonadati</taxon>
        <taxon>Pseudomonadota</taxon>
        <taxon>Alphaproteobacteria</taxon>
        <taxon>Caulobacterales</taxon>
        <taxon>Caulobacteraceae</taxon>
        <taxon>Caulobacter</taxon>
    </lineage>
</organism>
<dbReference type="Pfam" id="PF05016">
    <property type="entry name" value="ParE_toxin"/>
    <property type="match status" value="1"/>
</dbReference>
<dbReference type="OrthoDB" id="121597at2"/>
<evidence type="ECO:0000313" key="6">
    <source>
        <dbReference type="Proteomes" id="UP000281192"/>
    </source>
</evidence>
<dbReference type="Proteomes" id="UP000281192">
    <property type="component" value="Chromosome"/>
</dbReference>
<dbReference type="EMBL" id="PJRQ01000003">
    <property type="protein sequence ID" value="PLR21107.1"/>
    <property type="molecule type" value="Genomic_DNA"/>
</dbReference>
<dbReference type="InterPro" id="IPR007712">
    <property type="entry name" value="RelE/ParE_toxin"/>
</dbReference>
<evidence type="ECO:0000313" key="4">
    <source>
        <dbReference type="EMBL" id="PLR21107.1"/>
    </source>
</evidence>
<evidence type="ECO:0000256" key="1">
    <source>
        <dbReference type="ARBA" id="ARBA00006226"/>
    </source>
</evidence>
<evidence type="ECO:0000256" key="2">
    <source>
        <dbReference type="ARBA" id="ARBA00022649"/>
    </source>
</evidence>
<dbReference type="InterPro" id="IPR035093">
    <property type="entry name" value="RelE/ParE_toxin_dom_sf"/>
</dbReference>
<name>A0A2N5D4V2_9CAUL</name>
<dbReference type="Gene3D" id="3.30.2310.20">
    <property type="entry name" value="RelE-like"/>
    <property type="match status" value="1"/>
</dbReference>
<reference evidence="4 5" key="1">
    <citation type="submission" date="2017-12" db="EMBL/GenBank/DDBJ databases">
        <title>The genome sequence of Caulobacter flavus CGMCC1 15093.</title>
        <authorList>
            <person name="Gao J."/>
            <person name="Mao X."/>
            <person name="Sun J."/>
        </authorList>
    </citation>
    <scope>NUCLEOTIDE SEQUENCE [LARGE SCALE GENOMIC DNA]</scope>
    <source>
        <strain evidence="4 5">CGMCC1 15093</strain>
    </source>
</reference>
<reference evidence="3 6" key="2">
    <citation type="submission" date="2018-01" db="EMBL/GenBank/DDBJ databases">
        <title>Complete genome sequence of Caulobacter flavus RHGG3.</title>
        <authorList>
            <person name="Yang E."/>
        </authorList>
    </citation>
    <scope>NUCLEOTIDE SEQUENCE [LARGE SCALE GENOMIC DNA]</scope>
    <source>
        <strain evidence="3 6">RHGG3</strain>
    </source>
</reference>
<evidence type="ECO:0000313" key="5">
    <source>
        <dbReference type="Proteomes" id="UP000234483"/>
    </source>
</evidence>
<dbReference type="RefSeq" id="WP_101711217.1">
    <property type="nucleotide sequence ID" value="NZ_CP026100.1"/>
</dbReference>
<comment type="similarity">
    <text evidence="1">Belongs to the RelE toxin family.</text>
</comment>
<dbReference type="PANTHER" id="PTHR33755">
    <property type="entry name" value="TOXIN PARE1-RELATED"/>
    <property type="match status" value="1"/>
</dbReference>
<accession>A0A2N5D4V2</accession>
<sequence>MRAVEFSEKARRDLSRLQAWLAPMAPAAAERAVQTLIAAARSLADFPERGSHIRANLRELIVPFGSAGYVIHYEVRPRRILIARIYHGLEDR</sequence>
<gene>
    <name evidence="3" type="ORF">C1707_13150</name>
    <name evidence="4" type="ORF">CFHF_01240</name>
</gene>